<feature type="chain" id="PRO_5042933038" description="Cutinase" evidence="3">
    <location>
        <begin position="24"/>
        <end position="244"/>
    </location>
</feature>
<dbReference type="SMART" id="SM01110">
    <property type="entry name" value="Cutinase"/>
    <property type="match status" value="1"/>
</dbReference>
<keyword evidence="3" id="KW-0732">Signal</keyword>
<dbReference type="Gene3D" id="3.40.50.1820">
    <property type="entry name" value="alpha/beta hydrolase"/>
    <property type="match status" value="1"/>
</dbReference>
<keyword evidence="1" id="KW-0378">Hydrolase</keyword>
<dbReference type="PANTHER" id="PTHR33630">
    <property type="entry name" value="CUTINASE RV1984C-RELATED-RELATED"/>
    <property type="match status" value="1"/>
</dbReference>
<feature type="signal peptide" evidence="3">
    <location>
        <begin position="1"/>
        <end position="23"/>
    </location>
</feature>
<evidence type="ECO:0000256" key="1">
    <source>
        <dbReference type="ARBA" id="ARBA00022801"/>
    </source>
</evidence>
<dbReference type="Pfam" id="PF01083">
    <property type="entry name" value="Cutinase"/>
    <property type="match status" value="1"/>
</dbReference>
<dbReference type="AlphaFoldDB" id="A0AAN6GYA1"/>
<accession>A0AAN6GYA1</accession>
<evidence type="ECO:0000313" key="5">
    <source>
        <dbReference type="Proteomes" id="UP001176517"/>
    </source>
</evidence>
<organism evidence="4 5">
    <name type="scientific">Tilletia horrida</name>
    <dbReference type="NCBI Taxonomy" id="155126"/>
    <lineage>
        <taxon>Eukaryota</taxon>
        <taxon>Fungi</taxon>
        <taxon>Dikarya</taxon>
        <taxon>Basidiomycota</taxon>
        <taxon>Ustilaginomycotina</taxon>
        <taxon>Exobasidiomycetes</taxon>
        <taxon>Tilletiales</taxon>
        <taxon>Tilletiaceae</taxon>
        <taxon>Tilletia</taxon>
    </lineage>
</organism>
<sequence length="244" mass="25735">MTGHSLVSVGVTYALLLASQAAALFLPASPASKPPETPSTSLPNVQCRDYLLISARGTGQPQGPSVGFISAIRQTLAAVPNGQEVDVQYAADYSEIYQPGTDWTNRLLAQRQKQCPKEKHALLGYSQGAMVVASAVADHQADDPIGSRISGVVVIGNPFHVPNRAGNVADPALDLTSNSFGILSNNNPTYLKYAKSGQVLDLCFFGDPVCDLGNGTRPNIHLTYGGSDGVQNLIAKFLISKLKA</sequence>
<keyword evidence="2" id="KW-1015">Disulfide bond</keyword>
<dbReference type="GO" id="GO:0052689">
    <property type="term" value="F:carboxylic ester hydrolase activity"/>
    <property type="evidence" value="ECO:0007669"/>
    <property type="project" value="UniProtKB-ARBA"/>
</dbReference>
<evidence type="ECO:0008006" key="6">
    <source>
        <dbReference type="Google" id="ProtNLM"/>
    </source>
</evidence>
<evidence type="ECO:0000256" key="3">
    <source>
        <dbReference type="SAM" id="SignalP"/>
    </source>
</evidence>
<dbReference type="InterPro" id="IPR029058">
    <property type="entry name" value="AB_hydrolase_fold"/>
</dbReference>
<dbReference type="SUPFAM" id="SSF53474">
    <property type="entry name" value="alpha/beta-Hydrolases"/>
    <property type="match status" value="1"/>
</dbReference>
<dbReference type="EMBL" id="JAPDMZ010000004">
    <property type="protein sequence ID" value="KAK0557547.1"/>
    <property type="molecule type" value="Genomic_DNA"/>
</dbReference>
<reference evidence="4" key="1">
    <citation type="journal article" date="2023" name="PhytoFront">
        <title>Draft Genome Resources of Seven Strains of Tilletia horrida, Causal Agent of Kernel Smut of Rice.</title>
        <authorList>
            <person name="Khanal S."/>
            <person name="Antony Babu S."/>
            <person name="Zhou X.G."/>
        </authorList>
    </citation>
    <scope>NUCLEOTIDE SEQUENCE</scope>
    <source>
        <strain evidence="4">TX6</strain>
    </source>
</reference>
<keyword evidence="5" id="KW-1185">Reference proteome</keyword>
<evidence type="ECO:0000313" key="4">
    <source>
        <dbReference type="EMBL" id="KAK0557547.1"/>
    </source>
</evidence>
<dbReference type="Proteomes" id="UP001176517">
    <property type="component" value="Unassembled WGS sequence"/>
</dbReference>
<gene>
    <name evidence="4" type="ORF">OC846_000335</name>
</gene>
<dbReference type="InterPro" id="IPR000675">
    <property type="entry name" value="Cutinase/axe"/>
</dbReference>
<dbReference type="PANTHER" id="PTHR33630:SF9">
    <property type="entry name" value="CUTINASE 4"/>
    <property type="match status" value="1"/>
</dbReference>
<protein>
    <recommendedName>
        <fullName evidence="6">Cutinase</fullName>
    </recommendedName>
</protein>
<comment type="caution">
    <text evidence="4">The sequence shown here is derived from an EMBL/GenBank/DDBJ whole genome shotgun (WGS) entry which is preliminary data.</text>
</comment>
<evidence type="ECO:0000256" key="2">
    <source>
        <dbReference type="ARBA" id="ARBA00023157"/>
    </source>
</evidence>
<name>A0AAN6GYA1_9BASI</name>
<proteinExistence type="predicted"/>